<dbReference type="AlphaFoldDB" id="A0A0Z8MZZ7"/>
<accession>A0A0Z8MZZ7</accession>
<proteinExistence type="predicted"/>
<gene>
    <name evidence="1" type="ORF">ERS132426_02203</name>
</gene>
<dbReference type="Proteomes" id="UP000074850">
    <property type="component" value="Unassembled WGS sequence"/>
</dbReference>
<evidence type="ECO:0000313" key="2">
    <source>
        <dbReference type="Proteomes" id="UP000074850"/>
    </source>
</evidence>
<organism evidence="1 2">
    <name type="scientific">Streptococcus suis</name>
    <dbReference type="NCBI Taxonomy" id="1307"/>
    <lineage>
        <taxon>Bacteria</taxon>
        <taxon>Bacillati</taxon>
        <taxon>Bacillota</taxon>
        <taxon>Bacilli</taxon>
        <taxon>Lactobacillales</taxon>
        <taxon>Streptococcaceae</taxon>
        <taxon>Streptococcus</taxon>
    </lineage>
</organism>
<dbReference type="EMBL" id="FIHM01000077">
    <property type="protein sequence ID" value="CYV71715.1"/>
    <property type="molecule type" value="Genomic_DNA"/>
</dbReference>
<reference evidence="1 2" key="1">
    <citation type="submission" date="2016-02" db="EMBL/GenBank/DDBJ databases">
        <authorList>
            <consortium name="Pathogen Informatics"/>
        </authorList>
    </citation>
    <scope>NUCLEOTIDE SEQUENCE [LARGE SCALE GENOMIC DNA]</scope>
    <source>
        <strain evidence="1 2">LSS64</strain>
    </source>
</reference>
<sequence length="44" mass="5195">MIRVVSCYDCDWRNGYEEWEFTPTACPVCDGDVELEEFEEAEDL</sequence>
<protein>
    <submittedName>
        <fullName evidence="1">Uncharacterized protein</fullName>
    </submittedName>
</protein>
<name>A0A0Z8MZZ7_STRSU</name>
<evidence type="ECO:0000313" key="1">
    <source>
        <dbReference type="EMBL" id="CYV71715.1"/>
    </source>
</evidence>